<feature type="region of interest" description="Disordered" evidence="5">
    <location>
        <begin position="1"/>
        <end position="36"/>
    </location>
</feature>
<dbReference type="PROSITE" id="PS50850">
    <property type="entry name" value="MFS"/>
    <property type="match status" value="1"/>
</dbReference>
<feature type="transmembrane region" description="Helical" evidence="6">
    <location>
        <begin position="169"/>
        <end position="191"/>
    </location>
</feature>
<dbReference type="InterPro" id="IPR020846">
    <property type="entry name" value="MFS_dom"/>
</dbReference>
<keyword evidence="3 6" id="KW-1133">Transmembrane helix</keyword>
<sequence length="331" mass="35470">MKGTRETLAQRKSAEKKNAPKTAETTDNGKKYDSDAKSRSGTILFTTIIVVGICQGCFFIYISLLPYLSRNYGIDPVTFGYIQTGASLIQFALSPFIGWYGDKFGARAVLILNAVCTALGHLILGLASGVFGIILSRTAAVGQDIRLGSHMMVSDLVSGEGRGAAVAKLAIPMSLGLLIGPALGGLIAKIVSPQQSLLITWMAPAACIIAMMIYIPAVTRTHTGSTDGAKNKDEKVSMISLMKQGPVALLMLIKILTDVPFMLLGMNLTMCLMTEFQLTPQMNGLVLSYNGALALNYGFRSIGWFCTLASLCLCVVVFPSPPREEGKQRKD</sequence>
<dbReference type="AlphaFoldDB" id="A0AAD9JNL5"/>
<dbReference type="GO" id="GO:0016020">
    <property type="term" value="C:membrane"/>
    <property type="evidence" value="ECO:0007669"/>
    <property type="project" value="UniProtKB-SubCell"/>
</dbReference>
<feature type="transmembrane region" description="Helical" evidence="6">
    <location>
        <begin position="43"/>
        <end position="68"/>
    </location>
</feature>
<organism evidence="8 9">
    <name type="scientific">Paralvinella palmiformis</name>
    <dbReference type="NCBI Taxonomy" id="53620"/>
    <lineage>
        <taxon>Eukaryota</taxon>
        <taxon>Metazoa</taxon>
        <taxon>Spiralia</taxon>
        <taxon>Lophotrochozoa</taxon>
        <taxon>Annelida</taxon>
        <taxon>Polychaeta</taxon>
        <taxon>Sedentaria</taxon>
        <taxon>Canalipalpata</taxon>
        <taxon>Terebellida</taxon>
        <taxon>Terebelliformia</taxon>
        <taxon>Alvinellidae</taxon>
        <taxon>Paralvinella</taxon>
    </lineage>
</organism>
<dbReference type="GO" id="GO:0022857">
    <property type="term" value="F:transmembrane transporter activity"/>
    <property type="evidence" value="ECO:0007669"/>
    <property type="project" value="InterPro"/>
</dbReference>
<dbReference type="Proteomes" id="UP001208570">
    <property type="component" value="Unassembled WGS sequence"/>
</dbReference>
<proteinExistence type="predicted"/>
<evidence type="ECO:0000256" key="3">
    <source>
        <dbReference type="ARBA" id="ARBA00022989"/>
    </source>
</evidence>
<dbReference type="Gene3D" id="1.20.1250.20">
    <property type="entry name" value="MFS general substrate transporter like domains"/>
    <property type="match status" value="1"/>
</dbReference>
<dbReference type="InterPro" id="IPR011701">
    <property type="entry name" value="MFS"/>
</dbReference>
<feature type="transmembrane region" description="Helical" evidence="6">
    <location>
        <begin position="80"/>
        <end position="101"/>
    </location>
</feature>
<comment type="caution">
    <text evidence="8">The sequence shown here is derived from an EMBL/GenBank/DDBJ whole genome shotgun (WGS) entry which is preliminary data.</text>
</comment>
<evidence type="ECO:0000256" key="2">
    <source>
        <dbReference type="ARBA" id="ARBA00022692"/>
    </source>
</evidence>
<evidence type="ECO:0000313" key="9">
    <source>
        <dbReference type="Proteomes" id="UP001208570"/>
    </source>
</evidence>
<dbReference type="PANTHER" id="PTHR24002:SF3">
    <property type="entry name" value="SOLUTE CARRIER FAMILY 22 MEMBER 18"/>
    <property type="match status" value="1"/>
</dbReference>
<name>A0AAD9JNL5_9ANNE</name>
<feature type="transmembrane region" description="Helical" evidence="6">
    <location>
        <begin position="198"/>
        <end position="217"/>
    </location>
</feature>
<dbReference type="GO" id="GO:0005635">
    <property type="term" value="C:nuclear envelope"/>
    <property type="evidence" value="ECO:0007669"/>
    <property type="project" value="TreeGrafter"/>
</dbReference>
<dbReference type="InterPro" id="IPR036259">
    <property type="entry name" value="MFS_trans_sf"/>
</dbReference>
<feature type="compositionally biased region" description="Basic and acidic residues" evidence="5">
    <location>
        <begin position="1"/>
        <end position="18"/>
    </location>
</feature>
<feature type="compositionally biased region" description="Basic and acidic residues" evidence="5">
    <location>
        <begin position="27"/>
        <end position="36"/>
    </location>
</feature>
<dbReference type="Pfam" id="PF07690">
    <property type="entry name" value="MFS_1"/>
    <property type="match status" value="1"/>
</dbReference>
<feature type="transmembrane region" description="Helical" evidence="6">
    <location>
        <begin position="108"/>
        <end position="134"/>
    </location>
</feature>
<dbReference type="PRINTS" id="PR01035">
    <property type="entry name" value="TCRTETA"/>
</dbReference>
<evidence type="ECO:0000256" key="6">
    <source>
        <dbReference type="SAM" id="Phobius"/>
    </source>
</evidence>
<feature type="transmembrane region" description="Helical" evidence="6">
    <location>
        <begin position="301"/>
        <end position="320"/>
    </location>
</feature>
<keyword evidence="4 6" id="KW-0472">Membrane</keyword>
<evidence type="ECO:0000256" key="5">
    <source>
        <dbReference type="SAM" id="MobiDB-lite"/>
    </source>
</evidence>
<gene>
    <name evidence="8" type="ORF">LSH36_232g03048</name>
</gene>
<evidence type="ECO:0000256" key="4">
    <source>
        <dbReference type="ARBA" id="ARBA00023136"/>
    </source>
</evidence>
<dbReference type="PANTHER" id="PTHR24002">
    <property type="entry name" value="SOLUTE CARRIER FAMILY 22 MEMBER 18"/>
    <property type="match status" value="1"/>
</dbReference>
<feature type="transmembrane region" description="Helical" evidence="6">
    <location>
        <begin position="247"/>
        <end position="266"/>
    </location>
</feature>
<evidence type="ECO:0000313" key="8">
    <source>
        <dbReference type="EMBL" id="KAK2155758.1"/>
    </source>
</evidence>
<protein>
    <recommendedName>
        <fullName evidence="7">Major facilitator superfamily (MFS) profile domain-containing protein</fullName>
    </recommendedName>
</protein>
<dbReference type="EMBL" id="JAODUP010000232">
    <property type="protein sequence ID" value="KAK2155758.1"/>
    <property type="molecule type" value="Genomic_DNA"/>
</dbReference>
<accession>A0AAD9JNL5</accession>
<dbReference type="SUPFAM" id="SSF103473">
    <property type="entry name" value="MFS general substrate transporter"/>
    <property type="match status" value="1"/>
</dbReference>
<dbReference type="InterPro" id="IPR001958">
    <property type="entry name" value="Tet-R_TetA/multi-R_MdtG-like"/>
</dbReference>
<feature type="domain" description="Major facilitator superfamily (MFS) profile" evidence="7">
    <location>
        <begin position="40"/>
        <end position="331"/>
    </location>
</feature>
<reference evidence="8" key="1">
    <citation type="journal article" date="2023" name="Mol. Biol. Evol.">
        <title>Third-Generation Sequencing Reveals the Adaptive Role of the Epigenome in Three Deep-Sea Polychaetes.</title>
        <authorList>
            <person name="Perez M."/>
            <person name="Aroh O."/>
            <person name="Sun Y."/>
            <person name="Lan Y."/>
            <person name="Juniper S.K."/>
            <person name="Young C.R."/>
            <person name="Angers B."/>
            <person name="Qian P.Y."/>
        </authorList>
    </citation>
    <scope>NUCLEOTIDE SEQUENCE</scope>
    <source>
        <strain evidence="8">P08H-3</strain>
    </source>
</reference>
<comment type="subcellular location">
    <subcellularLocation>
        <location evidence="1">Membrane</location>
        <topology evidence="1">Multi-pass membrane protein</topology>
    </subcellularLocation>
</comment>
<keyword evidence="2 6" id="KW-0812">Transmembrane</keyword>
<evidence type="ECO:0000256" key="1">
    <source>
        <dbReference type="ARBA" id="ARBA00004141"/>
    </source>
</evidence>
<evidence type="ECO:0000259" key="7">
    <source>
        <dbReference type="PROSITE" id="PS50850"/>
    </source>
</evidence>
<keyword evidence="9" id="KW-1185">Reference proteome</keyword>